<dbReference type="InterPro" id="IPR035684">
    <property type="entry name" value="ArgRS_core"/>
</dbReference>
<dbReference type="PRINTS" id="PR01038">
    <property type="entry name" value="TRNASYNTHARG"/>
</dbReference>
<dbReference type="EMBL" id="BKCJ010494165">
    <property type="protein sequence ID" value="GFA81996.1"/>
    <property type="molecule type" value="Genomic_DNA"/>
</dbReference>
<accession>A0A699KD72</accession>
<dbReference type="GO" id="GO:0004814">
    <property type="term" value="F:arginine-tRNA ligase activity"/>
    <property type="evidence" value="ECO:0007669"/>
    <property type="project" value="InterPro"/>
</dbReference>
<dbReference type="SUPFAM" id="SSF52374">
    <property type="entry name" value="Nucleotidylyl transferase"/>
    <property type="match status" value="1"/>
</dbReference>
<sequence>VLHIWPELSKDFWFRGVIDAGLGVARNIDNTDYTGMIERRVICGPCFLKLKLSMKWIAQGIFKITKGDIAAWAPKLPVQKAIIYFLSPNIAEEMHTGHLRSTLIGETLARVLEYSGVKVIRRFHEGDDLDFKVHAAGLAV</sequence>
<dbReference type="GO" id="GO:0006420">
    <property type="term" value="P:arginyl-tRNA aminoacylation"/>
    <property type="evidence" value="ECO:0007669"/>
    <property type="project" value="InterPro"/>
</dbReference>
<keyword evidence="1" id="KW-0067">ATP-binding</keyword>
<name>A0A699KD72_TANCI</name>
<proteinExistence type="inferred from homology"/>
<dbReference type="InterPro" id="IPR001278">
    <property type="entry name" value="Arg-tRNA-ligase"/>
</dbReference>
<dbReference type="GO" id="GO:0005524">
    <property type="term" value="F:ATP binding"/>
    <property type="evidence" value="ECO:0007669"/>
    <property type="project" value="UniProtKB-KW"/>
</dbReference>
<keyword evidence="1" id="KW-0436">Ligase</keyword>
<dbReference type="InterPro" id="IPR014729">
    <property type="entry name" value="Rossmann-like_a/b/a_fold"/>
</dbReference>
<comment type="similarity">
    <text evidence="1">Belongs to the class-I aminoacyl-tRNA synthetase family.</text>
</comment>
<evidence type="ECO:0000259" key="2">
    <source>
        <dbReference type="Pfam" id="PF00750"/>
    </source>
</evidence>
<dbReference type="PANTHER" id="PTHR11956">
    <property type="entry name" value="ARGINYL-TRNA SYNTHETASE"/>
    <property type="match status" value="1"/>
</dbReference>
<reference evidence="3" key="1">
    <citation type="journal article" date="2019" name="Sci. Rep.">
        <title>Draft genome of Tanacetum cinerariifolium, the natural source of mosquito coil.</title>
        <authorList>
            <person name="Yamashiro T."/>
            <person name="Shiraishi A."/>
            <person name="Satake H."/>
            <person name="Nakayama K."/>
        </authorList>
    </citation>
    <scope>NUCLEOTIDE SEQUENCE</scope>
</reference>
<evidence type="ECO:0000313" key="3">
    <source>
        <dbReference type="EMBL" id="GFA81996.1"/>
    </source>
</evidence>
<keyword evidence="1" id="KW-0547">Nucleotide-binding</keyword>
<feature type="domain" description="Arginyl-tRNA synthetase catalytic core" evidence="2">
    <location>
        <begin position="79"/>
        <end position="127"/>
    </location>
</feature>
<dbReference type="PANTHER" id="PTHR11956:SF5">
    <property type="entry name" value="ARGININE--TRNA LIGASE, CYTOPLASMIC"/>
    <property type="match status" value="1"/>
</dbReference>
<dbReference type="Pfam" id="PF00750">
    <property type="entry name" value="tRNA-synt_1d"/>
    <property type="match status" value="1"/>
</dbReference>
<keyword evidence="1 3" id="KW-0030">Aminoacyl-tRNA synthetase</keyword>
<organism evidence="3">
    <name type="scientific">Tanacetum cinerariifolium</name>
    <name type="common">Dalmatian daisy</name>
    <name type="synonym">Chrysanthemum cinerariifolium</name>
    <dbReference type="NCBI Taxonomy" id="118510"/>
    <lineage>
        <taxon>Eukaryota</taxon>
        <taxon>Viridiplantae</taxon>
        <taxon>Streptophyta</taxon>
        <taxon>Embryophyta</taxon>
        <taxon>Tracheophyta</taxon>
        <taxon>Spermatophyta</taxon>
        <taxon>Magnoliopsida</taxon>
        <taxon>eudicotyledons</taxon>
        <taxon>Gunneridae</taxon>
        <taxon>Pentapetalae</taxon>
        <taxon>asterids</taxon>
        <taxon>campanulids</taxon>
        <taxon>Asterales</taxon>
        <taxon>Asteraceae</taxon>
        <taxon>Asteroideae</taxon>
        <taxon>Anthemideae</taxon>
        <taxon>Anthemidinae</taxon>
        <taxon>Tanacetum</taxon>
    </lineage>
</organism>
<dbReference type="AlphaFoldDB" id="A0A699KD72"/>
<dbReference type="Gene3D" id="3.40.50.620">
    <property type="entry name" value="HUPs"/>
    <property type="match status" value="1"/>
</dbReference>
<evidence type="ECO:0000256" key="1">
    <source>
        <dbReference type="RuleBase" id="RU363038"/>
    </source>
</evidence>
<gene>
    <name evidence="3" type="ORF">Tci_653968</name>
</gene>
<feature type="non-terminal residue" evidence="3">
    <location>
        <position position="1"/>
    </location>
</feature>
<protein>
    <submittedName>
        <fullName evidence="3">Aminoacyl-tRNA synthetase, class 1a, anticodon-binding</fullName>
    </submittedName>
</protein>
<keyword evidence="1" id="KW-0648">Protein biosynthesis</keyword>
<comment type="caution">
    <text evidence="3">The sequence shown here is derived from an EMBL/GenBank/DDBJ whole genome shotgun (WGS) entry which is preliminary data.</text>
</comment>